<comment type="caution">
    <text evidence="3">The sequence shown here is derived from an EMBL/GenBank/DDBJ whole genome shotgun (WGS) entry which is preliminary data.</text>
</comment>
<evidence type="ECO:0000313" key="4">
    <source>
        <dbReference type="Proteomes" id="UP000192769"/>
    </source>
</evidence>
<dbReference type="PROSITE" id="PS51257">
    <property type="entry name" value="PROKAR_LIPOPROTEIN"/>
    <property type="match status" value="1"/>
</dbReference>
<dbReference type="EMBL" id="MWUE01000022">
    <property type="protein sequence ID" value="OQP32610.1"/>
    <property type="molecule type" value="Genomic_DNA"/>
</dbReference>
<dbReference type="Pfam" id="PF13472">
    <property type="entry name" value="Lipase_GDSL_2"/>
    <property type="match status" value="1"/>
</dbReference>
<dbReference type="Gene3D" id="3.40.50.1110">
    <property type="entry name" value="SGNH hydrolase"/>
    <property type="match status" value="1"/>
</dbReference>
<keyword evidence="1" id="KW-0732">Signal</keyword>
<feature type="signal peptide" evidence="1">
    <location>
        <begin position="1"/>
        <end position="19"/>
    </location>
</feature>
<gene>
    <name evidence="3" type="ORF">B2J69_15205</name>
</gene>
<reference evidence="3 4" key="1">
    <citation type="submission" date="2017-02" db="EMBL/GenBank/DDBJ databases">
        <title>Whole genome shotgun sequence of Pantoea agglomerans strain AS1 isolated from a cycad, Zamia floridana in Central Florida, USA.</title>
        <authorList>
            <person name="Lata P."/>
            <person name="Govindarajan S."/>
            <person name="Qi F."/>
            <person name="Li J.-L."/>
            <person name="Maurya S.K."/>
            <person name="Sahoo M.K."/>
        </authorList>
    </citation>
    <scope>NUCLEOTIDE SEQUENCE [LARGE SCALE GENOMIC DNA]</scope>
    <source>
        <strain evidence="3 4">AS1</strain>
    </source>
</reference>
<dbReference type="AlphaFoldDB" id="A0A1V9DFG0"/>
<dbReference type="OrthoDB" id="6534061at2"/>
<evidence type="ECO:0000256" key="1">
    <source>
        <dbReference type="SAM" id="SignalP"/>
    </source>
</evidence>
<name>A0A1V9DFG0_9GAMM</name>
<keyword evidence="4" id="KW-1185">Reference proteome</keyword>
<accession>A0A1V9DFG0</accession>
<feature type="chain" id="PRO_5010734343" evidence="1">
    <location>
        <begin position="20"/>
        <end position="241"/>
    </location>
</feature>
<feature type="domain" description="SGNH hydrolase-type esterase" evidence="2">
    <location>
        <begin position="30"/>
        <end position="218"/>
    </location>
</feature>
<proteinExistence type="predicted"/>
<evidence type="ECO:0000313" key="3">
    <source>
        <dbReference type="EMBL" id="OQP32610.1"/>
    </source>
</evidence>
<organism evidence="3 4">
    <name type="scientific">Pantoea latae</name>
    <dbReference type="NCBI Taxonomy" id="1964541"/>
    <lineage>
        <taxon>Bacteria</taxon>
        <taxon>Pseudomonadati</taxon>
        <taxon>Pseudomonadota</taxon>
        <taxon>Gammaproteobacteria</taxon>
        <taxon>Enterobacterales</taxon>
        <taxon>Erwiniaceae</taxon>
        <taxon>Pantoea</taxon>
    </lineage>
</organism>
<sequence>MTKSLIAAVILSASCFAQAADGRGAFIIDAYGDSTTAGVMSSGGKNIITPGNEMAYLQKMLQSKYGSAIEVKNHGVPGAQAAELLYKKGTEDASGWSERMANSDAQLILLNYAINDARHFYFKDKNTHLESPEEYGRIITALVKEAKAHHKLVVLQEPNPICGKVERWNVWPYVYQLNEVAKAQNVPVVKQWTAIKAKRDWQSAMSADCIHPSESLYQQKAQQTFDVISANFGKELSQSGS</sequence>
<dbReference type="RefSeq" id="WP_081140491.1">
    <property type="nucleotide sequence ID" value="NZ_MWUE01000022.1"/>
</dbReference>
<dbReference type="SUPFAM" id="SSF52266">
    <property type="entry name" value="SGNH hydrolase"/>
    <property type="match status" value="1"/>
</dbReference>
<dbReference type="Proteomes" id="UP000192769">
    <property type="component" value="Unassembled WGS sequence"/>
</dbReference>
<dbReference type="InterPro" id="IPR013830">
    <property type="entry name" value="SGNH_hydro"/>
</dbReference>
<protein>
    <submittedName>
        <fullName evidence="3">Lysophospholipase</fullName>
    </submittedName>
</protein>
<dbReference type="InterPro" id="IPR036514">
    <property type="entry name" value="SGNH_hydro_sf"/>
</dbReference>
<dbReference type="GO" id="GO:0016788">
    <property type="term" value="F:hydrolase activity, acting on ester bonds"/>
    <property type="evidence" value="ECO:0007669"/>
    <property type="project" value="UniProtKB-ARBA"/>
</dbReference>
<dbReference type="CDD" id="cd00229">
    <property type="entry name" value="SGNH_hydrolase"/>
    <property type="match status" value="1"/>
</dbReference>
<evidence type="ECO:0000259" key="2">
    <source>
        <dbReference type="Pfam" id="PF13472"/>
    </source>
</evidence>